<dbReference type="GO" id="GO:0005634">
    <property type="term" value="C:nucleus"/>
    <property type="evidence" value="ECO:0007669"/>
    <property type="project" value="UniProtKB-SubCell"/>
</dbReference>
<evidence type="ECO:0000256" key="4">
    <source>
        <dbReference type="SAM" id="Phobius"/>
    </source>
</evidence>
<keyword evidence="4" id="KW-1133">Transmembrane helix</keyword>
<gene>
    <name evidence="5" type="ORF">FLONG3_8883</name>
</gene>
<feature type="region of interest" description="Disordered" evidence="3">
    <location>
        <begin position="750"/>
        <end position="849"/>
    </location>
</feature>
<keyword evidence="2" id="KW-0539">Nucleus</keyword>
<keyword evidence="4" id="KW-0472">Membrane</keyword>
<keyword evidence="6" id="KW-1185">Reference proteome</keyword>
<evidence type="ECO:0000313" key="5">
    <source>
        <dbReference type="EMBL" id="RGP66446.1"/>
    </source>
</evidence>
<dbReference type="InterPro" id="IPR050613">
    <property type="entry name" value="Sec_Metabolite_Reg"/>
</dbReference>
<name>A0A395S200_9HYPO</name>
<dbReference type="AlphaFoldDB" id="A0A395S200"/>
<evidence type="ECO:0000256" key="2">
    <source>
        <dbReference type="ARBA" id="ARBA00023242"/>
    </source>
</evidence>
<feature type="transmembrane region" description="Helical" evidence="4">
    <location>
        <begin position="553"/>
        <end position="573"/>
    </location>
</feature>
<dbReference type="OrthoDB" id="3014581at2759"/>
<evidence type="ECO:0000313" key="6">
    <source>
        <dbReference type="Proteomes" id="UP000266234"/>
    </source>
</evidence>
<comment type="subcellular location">
    <subcellularLocation>
        <location evidence="1">Nucleus</location>
    </subcellularLocation>
</comment>
<dbReference type="PANTHER" id="PTHR31001">
    <property type="entry name" value="UNCHARACTERIZED TRANSCRIPTIONAL REGULATORY PROTEIN"/>
    <property type="match status" value="1"/>
</dbReference>
<keyword evidence="4" id="KW-0812">Transmembrane</keyword>
<dbReference type="STRING" id="694270.A0A395S200"/>
<organism evidence="5 6">
    <name type="scientific">Fusarium longipes</name>
    <dbReference type="NCBI Taxonomy" id="694270"/>
    <lineage>
        <taxon>Eukaryota</taxon>
        <taxon>Fungi</taxon>
        <taxon>Dikarya</taxon>
        <taxon>Ascomycota</taxon>
        <taxon>Pezizomycotina</taxon>
        <taxon>Sordariomycetes</taxon>
        <taxon>Hypocreomycetidae</taxon>
        <taxon>Hypocreales</taxon>
        <taxon>Nectriaceae</taxon>
        <taxon>Fusarium</taxon>
    </lineage>
</organism>
<dbReference type="EMBL" id="PXOG01000221">
    <property type="protein sequence ID" value="RGP66446.1"/>
    <property type="molecule type" value="Genomic_DNA"/>
</dbReference>
<dbReference type="PANTHER" id="PTHR31001:SF90">
    <property type="entry name" value="CENTROMERE DNA-BINDING PROTEIN COMPLEX CBF3 SUBUNIT B"/>
    <property type="match status" value="1"/>
</dbReference>
<dbReference type="Proteomes" id="UP000266234">
    <property type="component" value="Unassembled WGS sequence"/>
</dbReference>
<protein>
    <submittedName>
        <fullName evidence="5">Transcription factor</fullName>
    </submittedName>
</protein>
<proteinExistence type="predicted"/>
<comment type="caution">
    <text evidence="5">The sequence shown here is derived from an EMBL/GenBank/DDBJ whole genome shotgun (WGS) entry which is preliminary data.</text>
</comment>
<feature type="compositionally biased region" description="Low complexity" evidence="3">
    <location>
        <begin position="70"/>
        <end position="88"/>
    </location>
</feature>
<evidence type="ECO:0000256" key="1">
    <source>
        <dbReference type="ARBA" id="ARBA00004123"/>
    </source>
</evidence>
<feature type="transmembrane region" description="Helical" evidence="4">
    <location>
        <begin position="618"/>
        <end position="641"/>
    </location>
</feature>
<dbReference type="CDD" id="cd12148">
    <property type="entry name" value="fungal_TF_MHR"/>
    <property type="match status" value="1"/>
</dbReference>
<evidence type="ECO:0000256" key="3">
    <source>
        <dbReference type="SAM" id="MobiDB-lite"/>
    </source>
</evidence>
<reference evidence="5 6" key="1">
    <citation type="journal article" date="2018" name="PLoS Pathog.">
        <title>Evolution of structural diversity of trichothecenes, a family of toxins produced by plant pathogenic and entomopathogenic fungi.</title>
        <authorList>
            <person name="Proctor R.H."/>
            <person name="McCormick S.P."/>
            <person name="Kim H.S."/>
            <person name="Cardoza R.E."/>
            <person name="Stanley A.M."/>
            <person name="Lindo L."/>
            <person name="Kelly A."/>
            <person name="Brown D.W."/>
            <person name="Lee T."/>
            <person name="Vaughan M.M."/>
            <person name="Alexander N.J."/>
            <person name="Busman M."/>
            <person name="Gutierrez S."/>
        </authorList>
    </citation>
    <scope>NUCLEOTIDE SEQUENCE [LARGE SCALE GENOMIC DNA]</scope>
    <source>
        <strain evidence="5 6">NRRL 20695</strain>
    </source>
</reference>
<feature type="region of interest" description="Disordered" evidence="3">
    <location>
        <begin position="66"/>
        <end position="97"/>
    </location>
</feature>
<sequence length="958" mass="107850">MGRQPRQRPVSCHFCRCQSQDPPRLTATAIAPVPRPISKRGDPPPTDREADILNRLERLEALLAQRSNQADSIPPATSTASSSTCGSDDVPRTRAQTRPSELLQALPANVQNLTADALWLERTCLGPKPSDCILVDQVLFRICPIRSITQPSSYVFQNSSVPSGLLSLEPTRCIWLPQRHETKILVHKYTAVITYMHHIIHIPSVFQLVDELYDSIERGEEVQLCLVFLMLALCTNVTYAWTATDNNMTPLFSDFSEANTQSLGWLKASFDVFDAAQRRAEVSLEMAQGLIIVSFVLFNVEGISLRARNCLFQAITICRELGVHRLDHPHQQPSTPITQYSNLKAEVARRVWWYLIGTDGMMARFPGPHEGTYLINLQHMSIRKPLNANDEDLVEGKEMVGKPWTESTAMSYFLQRLKIAEVIRDLTDRVPLSHQNQDSNPYDIVLEMDSAIEKFIKELPPFLTMNAEDVQQLPPDDIQRRPGIVAQRHIMKILVYGQRCKLHLPYLARGAVEPAYALSRRVCLDSARMIIQTEHQLEGENTTFNSTRLRLCLVLHSVFIASIVLLLDFCLGVDAHEKEQRRQDLADAWNILETAKEHSRPTARIQDLLRQVMKKHKVTLPVCFLSAFLTPTLLLLITFSFSPSSPLFKLIQNIIMAPKKQSAKSTYDYFKAHGDIYRAFLTACKTAIAKDSSAWGPTAGQLAGALIGVKNRNENELGNHWQQFTENFPEVTMCLRRSVAGFETSDKRGFTVNLPGPEISHAPRPKGSKPSNAKKEYQYGRSQKKLVIGNPGYSNGSPAHDEEVVSQGESGSREHDIEAGTIVKISPIPQKRKAKSQAVKEPAKSTKTSDDMNESELYWVPYTVFDKIAKVIEKSACIKMEYNTKRKITRQDTEDTNVYDKSFISDIRTNKNFRKDQAAAEKKKAKDGKLERARKRLYIPFDDPTLDGGEDTANSGAV</sequence>
<accession>A0A395S200</accession>